<dbReference type="InterPro" id="IPR025476">
    <property type="entry name" value="Helitron_helicase-like"/>
</dbReference>
<reference evidence="2" key="1">
    <citation type="submission" date="2022-07" db="EMBL/GenBank/DDBJ databases">
        <authorList>
            <person name="Macas J."/>
            <person name="Novak P."/>
            <person name="Neumann P."/>
        </authorList>
    </citation>
    <scope>NUCLEOTIDE SEQUENCE</scope>
</reference>
<dbReference type="EMBL" id="CAMAPE010000052">
    <property type="protein sequence ID" value="CAH9109238.1"/>
    <property type="molecule type" value="Genomic_DNA"/>
</dbReference>
<sequence>MVKPSSRSVSCDVRYVRERGLNPDDRPDILCRIFKIKLNQLIKDLKQNKLFGKVKAVIYTVEFQKRGLLHAHIVLWVYEKERYVLATYIDKIISAEIPDEKCDPEYYTMVKELMIHGPCGLLNKKSSCMVGNRCTKYFPKKFVRQTTIDKSGFPLYRRR</sequence>
<evidence type="ECO:0000313" key="3">
    <source>
        <dbReference type="Proteomes" id="UP001152484"/>
    </source>
</evidence>
<evidence type="ECO:0000259" key="1">
    <source>
        <dbReference type="Pfam" id="PF14214"/>
    </source>
</evidence>
<comment type="caution">
    <text evidence="2">The sequence shown here is derived from an EMBL/GenBank/DDBJ whole genome shotgun (WGS) entry which is preliminary data.</text>
</comment>
<proteinExistence type="predicted"/>
<protein>
    <recommendedName>
        <fullName evidence="1">Helitron helicase-like domain-containing protein</fullName>
    </recommendedName>
</protein>
<organism evidence="2 3">
    <name type="scientific">Cuscuta europaea</name>
    <name type="common">European dodder</name>
    <dbReference type="NCBI Taxonomy" id="41803"/>
    <lineage>
        <taxon>Eukaryota</taxon>
        <taxon>Viridiplantae</taxon>
        <taxon>Streptophyta</taxon>
        <taxon>Embryophyta</taxon>
        <taxon>Tracheophyta</taxon>
        <taxon>Spermatophyta</taxon>
        <taxon>Magnoliopsida</taxon>
        <taxon>eudicotyledons</taxon>
        <taxon>Gunneridae</taxon>
        <taxon>Pentapetalae</taxon>
        <taxon>asterids</taxon>
        <taxon>lamiids</taxon>
        <taxon>Solanales</taxon>
        <taxon>Convolvulaceae</taxon>
        <taxon>Cuscuteae</taxon>
        <taxon>Cuscuta</taxon>
        <taxon>Cuscuta subgen. Cuscuta</taxon>
    </lineage>
</organism>
<dbReference type="PANTHER" id="PTHR10492">
    <property type="match status" value="1"/>
</dbReference>
<keyword evidence="3" id="KW-1185">Reference proteome</keyword>
<name>A0A9P1EID8_CUSEU</name>
<dbReference type="PANTHER" id="PTHR10492:SF101">
    <property type="entry name" value="ATP-DEPENDENT DNA HELICASE"/>
    <property type="match status" value="1"/>
</dbReference>
<gene>
    <name evidence="2" type="ORF">CEURO_LOCUS18423</name>
</gene>
<dbReference type="AlphaFoldDB" id="A0A9P1EID8"/>
<evidence type="ECO:0000313" key="2">
    <source>
        <dbReference type="EMBL" id="CAH9109238.1"/>
    </source>
</evidence>
<dbReference type="Pfam" id="PF14214">
    <property type="entry name" value="Helitron_like_N"/>
    <property type="match status" value="1"/>
</dbReference>
<dbReference type="OrthoDB" id="1299166at2759"/>
<dbReference type="Proteomes" id="UP001152484">
    <property type="component" value="Unassembled WGS sequence"/>
</dbReference>
<feature type="domain" description="Helitron helicase-like" evidence="1">
    <location>
        <begin position="21"/>
        <end position="75"/>
    </location>
</feature>
<accession>A0A9P1EID8</accession>